<dbReference type="OrthoDB" id="5377258at2759"/>
<feature type="compositionally biased region" description="Acidic residues" evidence="1">
    <location>
        <begin position="405"/>
        <end position="414"/>
    </location>
</feature>
<feature type="chain" id="PRO_5028947374" evidence="2">
    <location>
        <begin position="26"/>
        <end position="454"/>
    </location>
</feature>
<dbReference type="PANTHER" id="PTHR34618">
    <property type="entry name" value="SURFACE PROTEIN MAS1, PUTATIVE-RELATED"/>
    <property type="match status" value="1"/>
</dbReference>
<dbReference type="Pfam" id="PF11327">
    <property type="entry name" value="Egh16-like"/>
    <property type="match status" value="1"/>
</dbReference>
<protein>
    <submittedName>
        <fullName evidence="3">Uncharacterized protein</fullName>
    </submittedName>
</protein>
<dbReference type="InterPro" id="IPR021476">
    <property type="entry name" value="Egh16-like"/>
</dbReference>
<dbReference type="AlphaFoldDB" id="A0A7C8VQJ3"/>
<accession>A0A7C8VQJ3</accession>
<dbReference type="EMBL" id="JAABOJ010000003">
    <property type="protein sequence ID" value="KAF3288699.1"/>
    <property type="molecule type" value="Genomic_DNA"/>
</dbReference>
<comment type="caution">
    <text evidence="3">The sequence shown here is derived from an EMBL/GenBank/DDBJ whole genome shotgun (WGS) entry which is preliminary data.</text>
</comment>
<sequence length="454" mass="49777">MHFSTLLTTATVALVGLTDITSAHAVIMDAWGSNNPKLHGWGLGFSYKNTRRDPLGRLLDVAVFDRTVFHDRNNATYLNYGCGFSGNSVGWHLKTNKPGVWNAQKRKKTFFERKADPEGRINVPRGIEGLALHENKGNVRRRWGPQDGRGVRTGIPKVVAGRTMVVMSRTIKGNARLLNCRIDYNGNGKTWTRHLKLLSCGRAGRPLTAGCSVNKLGKVFNKFRFQLPPNMDCRGSYGANKGIKNICIVRCQEGSLNGPFGGCVPIQQRRRNPVRTVVVNKTVGGKTVRVTQFVTETSKSPAVQPVTTVTNTIVETVTRRPPPRMTVRVVKVVKLPHRYIVYINGKATPTSATKVNQVITETVTVTAKPVIETVTVIQKEEFQDETGGTETSEDDDSDPELKDQQDEEDGEVPADGDNTPANDGDGNDGNDGDDGDEGDNDGDVELDEDAEMGY</sequence>
<dbReference type="Proteomes" id="UP000474640">
    <property type="component" value="Unassembled WGS sequence"/>
</dbReference>
<keyword evidence="2" id="KW-0732">Signal</keyword>
<evidence type="ECO:0000313" key="3">
    <source>
        <dbReference type="EMBL" id="KAF3288699.1"/>
    </source>
</evidence>
<reference evidence="3 4" key="1">
    <citation type="submission" date="2020-01" db="EMBL/GenBank/DDBJ databases">
        <authorList>
            <person name="Palmer J.M."/>
        </authorList>
    </citation>
    <scope>NUCLEOTIDE SEQUENCE [LARGE SCALE GENOMIC DNA]</scope>
    <source>
        <strain evidence="3 4">TWF970</strain>
    </source>
</reference>
<evidence type="ECO:0000313" key="4">
    <source>
        <dbReference type="Proteomes" id="UP000474640"/>
    </source>
</evidence>
<proteinExistence type="predicted"/>
<feature type="signal peptide" evidence="2">
    <location>
        <begin position="1"/>
        <end position="25"/>
    </location>
</feature>
<gene>
    <name evidence="3" type="ORF">TWF970_005756</name>
</gene>
<feature type="compositionally biased region" description="Low complexity" evidence="1">
    <location>
        <begin position="415"/>
        <end position="424"/>
    </location>
</feature>
<evidence type="ECO:0000256" key="2">
    <source>
        <dbReference type="SAM" id="SignalP"/>
    </source>
</evidence>
<feature type="region of interest" description="Disordered" evidence="1">
    <location>
        <begin position="378"/>
        <end position="454"/>
    </location>
</feature>
<name>A0A7C8VQJ3_ORBOL</name>
<evidence type="ECO:0000256" key="1">
    <source>
        <dbReference type="SAM" id="MobiDB-lite"/>
    </source>
</evidence>
<organism evidence="3 4">
    <name type="scientific">Orbilia oligospora</name>
    <name type="common">Nematode-trapping fungus</name>
    <name type="synonym">Arthrobotrys oligospora</name>
    <dbReference type="NCBI Taxonomy" id="2813651"/>
    <lineage>
        <taxon>Eukaryota</taxon>
        <taxon>Fungi</taxon>
        <taxon>Dikarya</taxon>
        <taxon>Ascomycota</taxon>
        <taxon>Pezizomycotina</taxon>
        <taxon>Orbiliomycetes</taxon>
        <taxon>Orbiliales</taxon>
        <taxon>Orbiliaceae</taxon>
        <taxon>Orbilia</taxon>
    </lineage>
</organism>
<dbReference type="PANTHER" id="PTHR34618:SF1">
    <property type="entry name" value="SECRETED PROTEIN"/>
    <property type="match status" value="1"/>
</dbReference>
<feature type="compositionally biased region" description="Acidic residues" evidence="1">
    <location>
        <begin position="425"/>
        <end position="454"/>
    </location>
</feature>